<dbReference type="InterPro" id="IPR053175">
    <property type="entry name" value="DHMBA_Reg_Transcription_Factor"/>
</dbReference>
<evidence type="ECO:0000256" key="1">
    <source>
        <dbReference type="SAM" id="MobiDB-lite"/>
    </source>
</evidence>
<accession>A0AAN5BV11</accession>
<gene>
    <name evidence="2" type="ORF">Aory04_000960700</name>
</gene>
<proteinExistence type="predicted"/>
<organism evidence="2 3">
    <name type="scientific">Aspergillus oryzae</name>
    <name type="common">Yellow koji mold</name>
    <dbReference type="NCBI Taxonomy" id="5062"/>
    <lineage>
        <taxon>Eukaryota</taxon>
        <taxon>Fungi</taxon>
        <taxon>Dikarya</taxon>
        <taxon>Ascomycota</taxon>
        <taxon>Pezizomycotina</taxon>
        <taxon>Eurotiomycetes</taxon>
        <taxon>Eurotiomycetidae</taxon>
        <taxon>Eurotiales</taxon>
        <taxon>Aspergillaceae</taxon>
        <taxon>Aspergillus</taxon>
        <taxon>Aspergillus subgen. Circumdati</taxon>
    </lineage>
</organism>
<reference evidence="2" key="1">
    <citation type="submission" date="2023-04" db="EMBL/GenBank/DDBJ databases">
        <title>Aspergillus oryzae NBRC 4228.</title>
        <authorList>
            <person name="Ichikawa N."/>
            <person name="Sato H."/>
            <person name="Tonouchi N."/>
        </authorList>
    </citation>
    <scope>NUCLEOTIDE SEQUENCE</scope>
    <source>
        <strain evidence="2">NBRC 4228</strain>
    </source>
</reference>
<evidence type="ECO:0000313" key="3">
    <source>
        <dbReference type="Proteomes" id="UP001165205"/>
    </source>
</evidence>
<comment type="caution">
    <text evidence="2">The sequence shown here is derived from an EMBL/GenBank/DDBJ whole genome shotgun (WGS) entry which is preliminary data.</text>
</comment>
<protein>
    <submittedName>
        <fullName evidence="2">Unnamed protein product</fullName>
    </submittedName>
</protein>
<name>A0AAN5BV11_ASPOZ</name>
<feature type="region of interest" description="Disordered" evidence="1">
    <location>
        <begin position="1"/>
        <end position="51"/>
    </location>
</feature>
<dbReference type="AlphaFoldDB" id="A0AAN5BV11"/>
<evidence type="ECO:0000313" key="2">
    <source>
        <dbReference type="EMBL" id="GMG34219.1"/>
    </source>
</evidence>
<feature type="compositionally biased region" description="Low complexity" evidence="1">
    <location>
        <begin position="33"/>
        <end position="47"/>
    </location>
</feature>
<dbReference type="Proteomes" id="UP001165205">
    <property type="component" value="Unassembled WGS sequence"/>
</dbReference>
<dbReference type="EMBL" id="BSYA01000134">
    <property type="protein sequence ID" value="GMG34219.1"/>
    <property type="molecule type" value="Genomic_DNA"/>
</dbReference>
<dbReference type="PANTHER" id="PTHR38791">
    <property type="entry name" value="ZN(II)2CYS6 TRANSCRIPTION FACTOR (EUROFUNG)-RELATED-RELATED"/>
    <property type="match status" value="1"/>
</dbReference>
<dbReference type="PANTHER" id="PTHR38791:SF5">
    <property type="entry name" value="TRANSCRIPTION FACTOR DBAG-RELATED"/>
    <property type="match status" value="1"/>
</dbReference>
<sequence>MFRDESQQVVRKAKAGNAGRRARKAPKSTRMLSPSGSSPQGTTTSSSLASDISDFNDLSDLYPSPPAAQQVTGPISPKIAPPPSYQFTEDEAVCFFLRFNAWPGACWIMEFSPDFFVIPEVTLSQQAMKASLVAVGTAMLSRIRQDGPLKIAAEKEYGNALNLMYTAVMDEEEAKSNPTLGAVLLLAIFEVNHTRLLPLTH</sequence>